<dbReference type="AlphaFoldDB" id="B6G967"/>
<protein>
    <submittedName>
        <fullName evidence="2">Glutaredoxin</fullName>
    </submittedName>
</protein>
<dbReference type="EMBL" id="ABXJ01000031">
    <property type="protein sequence ID" value="EEA91185.1"/>
    <property type="molecule type" value="Genomic_DNA"/>
</dbReference>
<accession>B6G967</accession>
<dbReference type="PROSITE" id="PS51354">
    <property type="entry name" value="GLUTAREDOXIN_2"/>
    <property type="match status" value="1"/>
</dbReference>
<name>B6G967_9ACTN</name>
<reference evidence="2 3" key="2">
    <citation type="submission" date="2008-10" db="EMBL/GenBank/DDBJ databases">
        <authorList>
            <person name="Fulton L."/>
            <person name="Clifton S."/>
            <person name="Fulton B."/>
            <person name="Xu J."/>
            <person name="Minx P."/>
            <person name="Pepin K.H."/>
            <person name="Johnson M."/>
            <person name="Thiruvilangam P."/>
            <person name="Bhonagiri V."/>
            <person name="Nash W.E."/>
            <person name="Mardis E.R."/>
            <person name="Wilson R.K."/>
        </authorList>
    </citation>
    <scope>NUCLEOTIDE SEQUENCE [LARGE SCALE GENOMIC DNA]</scope>
    <source>
        <strain evidence="2 3">DSM 13279</strain>
    </source>
</reference>
<dbReference type="InterPro" id="IPR036249">
    <property type="entry name" value="Thioredoxin-like_sf"/>
</dbReference>
<evidence type="ECO:0000313" key="2">
    <source>
        <dbReference type="EMBL" id="EEA91185.1"/>
    </source>
</evidence>
<dbReference type="SUPFAM" id="SSF52833">
    <property type="entry name" value="Thioredoxin-like"/>
    <property type="match status" value="1"/>
</dbReference>
<gene>
    <name evidence="2" type="ORF">COLSTE_00608</name>
</gene>
<dbReference type="PROSITE" id="PS50404">
    <property type="entry name" value="GST_NTER"/>
    <property type="match status" value="1"/>
</dbReference>
<dbReference type="Gene3D" id="3.40.30.10">
    <property type="entry name" value="Glutaredoxin"/>
    <property type="match status" value="1"/>
</dbReference>
<reference evidence="2 3" key="1">
    <citation type="submission" date="2008-10" db="EMBL/GenBank/DDBJ databases">
        <title>Draft genome sequence of Collinsella stercoris (DSM 13279).</title>
        <authorList>
            <person name="Sudarsanam P."/>
            <person name="Ley R."/>
            <person name="Guruge J."/>
            <person name="Turnbaugh P.J."/>
            <person name="Mahowald M."/>
            <person name="Liep D."/>
            <person name="Gordon J."/>
        </authorList>
    </citation>
    <scope>NUCLEOTIDE SEQUENCE [LARGE SCALE GENOMIC DNA]</scope>
    <source>
        <strain evidence="2 3">DSM 13279</strain>
    </source>
</reference>
<evidence type="ECO:0000259" key="1">
    <source>
        <dbReference type="PROSITE" id="PS50404"/>
    </source>
</evidence>
<feature type="domain" description="GST N-terminal" evidence="1">
    <location>
        <begin position="16"/>
        <end position="96"/>
    </location>
</feature>
<dbReference type="CDD" id="cd02976">
    <property type="entry name" value="NrdH"/>
    <property type="match status" value="1"/>
</dbReference>
<dbReference type="Proteomes" id="UP000003560">
    <property type="component" value="Unassembled WGS sequence"/>
</dbReference>
<comment type="caution">
    <text evidence="2">The sequence shown here is derived from an EMBL/GenBank/DDBJ whole genome shotgun (WGS) entry which is preliminary data.</text>
</comment>
<sequence>MLVDKSYLEEPMLDSHDLVLYYRPTCPFCVRVLRHMKDLGIEGAITLKNISDDEEAEATLISVGGKRQVPCLFIDGEPLYESGDIVTWLERHSARA</sequence>
<dbReference type="InterPro" id="IPR004045">
    <property type="entry name" value="Glutathione_S-Trfase_N"/>
</dbReference>
<dbReference type="HOGENOM" id="CLU_026126_8_0_11"/>
<dbReference type="STRING" id="445975.COLSTE_00608"/>
<evidence type="ECO:0000313" key="3">
    <source>
        <dbReference type="Proteomes" id="UP000003560"/>
    </source>
</evidence>
<dbReference type="eggNOG" id="COG0695">
    <property type="taxonomic scope" value="Bacteria"/>
</dbReference>
<proteinExistence type="predicted"/>
<keyword evidence="3" id="KW-1185">Reference proteome</keyword>
<organism evidence="2 3">
    <name type="scientific">Collinsella stercoris DSM 13279</name>
    <dbReference type="NCBI Taxonomy" id="445975"/>
    <lineage>
        <taxon>Bacteria</taxon>
        <taxon>Bacillati</taxon>
        <taxon>Actinomycetota</taxon>
        <taxon>Coriobacteriia</taxon>
        <taxon>Coriobacteriales</taxon>
        <taxon>Coriobacteriaceae</taxon>
        <taxon>Collinsella</taxon>
    </lineage>
</organism>
<dbReference type="InterPro" id="IPR002109">
    <property type="entry name" value="Glutaredoxin"/>
</dbReference>
<dbReference type="Pfam" id="PF00462">
    <property type="entry name" value="Glutaredoxin"/>
    <property type="match status" value="1"/>
</dbReference>